<evidence type="ECO:0000256" key="2">
    <source>
        <dbReference type="ARBA" id="ARBA00022679"/>
    </source>
</evidence>
<dbReference type="InterPro" id="IPR011009">
    <property type="entry name" value="Kinase-like_dom_sf"/>
</dbReference>
<dbReference type="Gene3D" id="1.10.510.10">
    <property type="entry name" value="Transferase(Phosphotransferase) domain 1"/>
    <property type="match status" value="1"/>
</dbReference>
<gene>
    <name evidence="8" type="ORF">V5O48_008440</name>
</gene>
<evidence type="ECO:0000256" key="5">
    <source>
        <dbReference type="ARBA" id="ARBA00022840"/>
    </source>
</evidence>
<dbReference type="InterPro" id="IPR000719">
    <property type="entry name" value="Prot_kinase_dom"/>
</dbReference>
<dbReference type="PANTHER" id="PTHR24351">
    <property type="entry name" value="RIBOSOMAL PROTEIN S6 KINASE"/>
    <property type="match status" value="1"/>
</dbReference>
<keyword evidence="4" id="KW-0418">Kinase</keyword>
<dbReference type="SMART" id="SM00220">
    <property type="entry name" value="S_TKc"/>
    <property type="match status" value="1"/>
</dbReference>
<evidence type="ECO:0000259" key="7">
    <source>
        <dbReference type="PROSITE" id="PS50011"/>
    </source>
</evidence>
<keyword evidence="2" id="KW-0808">Transferase</keyword>
<dbReference type="SUPFAM" id="SSF56112">
    <property type="entry name" value="Protein kinase-like (PK-like)"/>
    <property type="match status" value="1"/>
</dbReference>
<keyword evidence="3" id="KW-0547">Nucleotide-binding</keyword>
<feature type="compositionally biased region" description="Polar residues" evidence="6">
    <location>
        <begin position="1"/>
        <end position="19"/>
    </location>
</feature>
<dbReference type="Pfam" id="PF00069">
    <property type="entry name" value="Pkinase"/>
    <property type="match status" value="1"/>
</dbReference>
<feature type="region of interest" description="Disordered" evidence="6">
    <location>
        <begin position="484"/>
        <end position="509"/>
    </location>
</feature>
<proteinExistence type="predicted"/>
<evidence type="ECO:0000313" key="9">
    <source>
        <dbReference type="Proteomes" id="UP001465976"/>
    </source>
</evidence>
<keyword evidence="1" id="KW-0723">Serine/threonine-protein kinase</keyword>
<dbReference type="EMBL" id="JBAHYK010000495">
    <property type="protein sequence ID" value="KAL0573519.1"/>
    <property type="molecule type" value="Genomic_DNA"/>
</dbReference>
<organism evidence="8 9">
    <name type="scientific">Marasmius crinis-equi</name>
    <dbReference type="NCBI Taxonomy" id="585013"/>
    <lineage>
        <taxon>Eukaryota</taxon>
        <taxon>Fungi</taxon>
        <taxon>Dikarya</taxon>
        <taxon>Basidiomycota</taxon>
        <taxon>Agaricomycotina</taxon>
        <taxon>Agaricomycetes</taxon>
        <taxon>Agaricomycetidae</taxon>
        <taxon>Agaricales</taxon>
        <taxon>Marasmiineae</taxon>
        <taxon>Marasmiaceae</taxon>
        <taxon>Marasmius</taxon>
    </lineage>
</organism>
<protein>
    <recommendedName>
        <fullName evidence="7">Protein kinase domain-containing protein</fullName>
    </recommendedName>
</protein>
<feature type="region of interest" description="Disordered" evidence="6">
    <location>
        <begin position="1"/>
        <end position="32"/>
    </location>
</feature>
<name>A0ABR3FEJ4_9AGAR</name>
<evidence type="ECO:0000256" key="4">
    <source>
        <dbReference type="ARBA" id="ARBA00022777"/>
    </source>
</evidence>
<sequence>MVQSPGKSDTSQRHSSFRSNHNRYLGDPPSIEIDHFDASPFSESFSGMLDEEAMGSPERSLGTTRDAETSFLIEQITDLKEIDPEWDDEEIEEILVLSPKMPNRLSTIMEDLHELDKKTNSIFTLVDFDFVSEDATGMCLVRKRDTQQTYNMKRFKTTSSHSWPPELSILEMINDREAPFLPKISWRVFEEGSFSLIMDSYPGGSVLEYVETNGPLPFLHALLYASEFVEALSVIHAAGIQHSNITPENLMIDARGHIVLVGFEHACVNDDTDNYYSKPSTNFLMPRPCEYRAPELLLGWTHDYAVDCWGFGCVLYYMMFGKHPFPVDLAGSTGWQEKIIHGHVPYDIDGQLRISLAARELIQGCLEPNPAFRLNISEIKGHIFFSCVNWSLVHEKNVEAPYIPCSDLFETRTTSAKHRASDNKTIRKAPSATSIMTSIVCPSEWDVQTPTPPYSATSPSMFSLKAREEVQDLLPTIFRISHEDTGSRSQLQTRSRTSTAQSVRSCSSQIPDNPEIDYCLSSPTPTYDSLRRRLDSTPLTQEERMARFWESLDQDIKMKSPDMTRCSTGELAYLPKHLPFGWKPRNQDALPKTDSASASRLSLVTFASSTQRLSQLVKPAPHSIASAILRKHKSSPSLVPIRTSRENLPRGIEQIGSGIGYTYQPPVYPIPLPVSPPVNEVMSRSKMKRQLSGLKVGTVWKWGSELWVKKRERRKEAENESVQEADVYIGRMSSSTRAGQKGSMEVEGLVLNEDVFRYGMLPGVREVGIVSPVTETDSTVNDSPFPDVGMVEGQVAQGTLKEILRDGGGRRATLRLVP</sequence>
<comment type="caution">
    <text evidence="8">The sequence shown here is derived from an EMBL/GenBank/DDBJ whole genome shotgun (WGS) entry which is preliminary data.</text>
</comment>
<accession>A0ABR3FEJ4</accession>
<feature type="domain" description="Protein kinase" evidence="7">
    <location>
        <begin position="125"/>
        <end position="385"/>
    </location>
</feature>
<dbReference type="PROSITE" id="PS50011">
    <property type="entry name" value="PROTEIN_KINASE_DOM"/>
    <property type="match status" value="1"/>
</dbReference>
<evidence type="ECO:0000256" key="6">
    <source>
        <dbReference type="SAM" id="MobiDB-lite"/>
    </source>
</evidence>
<dbReference type="Gene3D" id="3.30.200.20">
    <property type="entry name" value="Phosphorylase Kinase, domain 1"/>
    <property type="match status" value="1"/>
</dbReference>
<evidence type="ECO:0000256" key="1">
    <source>
        <dbReference type="ARBA" id="ARBA00022527"/>
    </source>
</evidence>
<dbReference type="Proteomes" id="UP001465976">
    <property type="component" value="Unassembled WGS sequence"/>
</dbReference>
<evidence type="ECO:0000313" key="8">
    <source>
        <dbReference type="EMBL" id="KAL0573519.1"/>
    </source>
</evidence>
<feature type="compositionally biased region" description="Low complexity" evidence="6">
    <location>
        <begin position="487"/>
        <end position="505"/>
    </location>
</feature>
<reference evidence="8 9" key="1">
    <citation type="submission" date="2024-02" db="EMBL/GenBank/DDBJ databases">
        <title>A draft genome for the cacao thread blight pathogen Marasmius crinis-equi.</title>
        <authorList>
            <person name="Cohen S.P."/>
            <person name="Baruah I.K."/>
            <person name="Amoako-Attah I."/>
            <person name="Bukari Y."/>
            <person name="Meinhardt L.W."/>
            <person name="Bailey B.A."/>
        </authorList>
    </citation>
    <scope>NUCLEOTIDE SEQUENCE [LARGE SCALE GENOMIC DNA]</scope>
    <source>
        <strain evidence="8 9">GH-76</strain>
    </source>
</reference>
<evidence type="ECO:0000256" key="3">
    <source>
        <dbReference type="ARBA" id="ARBA00022741"/>
    </source>
</evidence>
<keyword evidence="5" id="KW-0067">ATP-binding</keyword>
<keyword evidence="9" id="KW-1185">Reference proteome</keyword>